<dbReference type="SUPFAM" id="SSF46689">
    <property type="entry name" value="Homeodomain-like"/>
    <property type="match status" value="1"/>
</dbReference>
<evidence type="ECO:0000256" key="3">
    <source>
        <dbReference type="ARBA" id="ARBA00023015"/>
    </source>
</evidence>
<dbReference type="Gene3D" id="3.40.50.300">
    <property type="entry name" value="P-loop containing nucleotide triphosphate hydrolases"/>
    <property type="match status" value="1"/>
</dbReference>
<dbReference type="InterPro" id="IPR002078">
    <property type="entry name" value="Sigma_54_int"/>
</dbReference>
<dbReference type="GO" id="GO:0005524">
    <property type="term" value="F:ATP binding"/>
    <property type="evidence" value="ECO:0007669"/>
    <property type="project" value="UniProtKB-KW"/>
</dbReference>
<gene>
    <name evidence="6" type="ORF">GCM10017655_13400</name>
</gene>
<keyword evidence="3" id="KW-0805">Transcription regulation</keyword>
<evidence type="ECO:0000256" key="2">
    <source>
        <dbReference type="ARBA" id="ARBA00022840"/>
    </source>
</evidence>
<comment type="caution">
    <text evidence="6">The sequence shown here is derived from an EMBL/GenBank/DDBJ whole genome shotgun (WGS) entry which is preliminary data.</text>
</comment>
<keyword evidence="2" id="KW-0067">ATP-binding</keyword>
<sequence length="630" mass="70059">MLADNNNKTTRDPVMAEAALPHDTIIQDSWTRCRSFGLTHQSTPVFTQPSPGEVSALLESQQALVQTTHKEVLPYYGNILANSNCLIMLADNQGQVLQSWGDQRFIEPNHAAGFVAGASWLERYTGTNAIGTALSCAQPVHIQHDEHFLKANRFMTGSASPIFNEQRQMIAVLDVSSDSYLPPSHTLGMVKMMSQSVENRLILNLFQQRYFQLTFNTSLNNLDSPWAGLVVFDEQGQVVSANRRADSLLGISLAAVNIESLFDIPLQQLLNQPQDLPFNLRAGGRFRFHAQVKRPQQPVPIQARDFRPAPVAEPLRAAVASPFTLAAISLGDPRVDKAVRQAERLLEKDIPILVYGETGVGKEVFVKALHQASTRAQQSFIAVNCAAIPAELVESELFGYEKGAFTGANQKGSIGLIRKAHKGTLFLDEVGDMPLRVQARLLRVLQERCVQPLGSSELYPVDIRLISATNRALRQDVDSGLFRQDLYYRITGLNLELPPLRERTDKQALIQRLWEHHREPYQWAGLSSEVMELLLRHPWPGNLRQLSSVLQIALAMADDQPIHAEHLPDDFFADLPSSDSPKVVAFAAVGDGDLKSQYEQCGGNISHLARHLGLSRNTLYKRLREQGVKV</sequence>
<reference evidence="6" key="2">
    <citation type="submission" date="2023-01" db="EMBL/GenBank/DDBJ databases">
        <authorList>
            <person name="Sun Q."/>
            <person name="Evtushenko L."/>
        </authorList>
    </citation>
    <scope>NUCLEOTIDE SEQUENCE</scope>
    <source>
        <strain evidence="6">VKM B-2935</strain>
    </source>
</reference>
<accession>A0A9W6K4V0</accession>
<dbReference type="Proteomes" id="UP001143328">
    <property type="component" value="Unassembled WGS sequence"/>
</dbReference>
<dbReference type="GO" id="GO:0006355">
    <property type="term" value="P:regulation of DNA-templated transcription"/>
    <property type="evidence" value="ECO:0007669"/>
    <property type="project" value="InterPro"/>
</dbReference>
<feature type="domain" description="Sigma-54 factor interaction" evidence="5">
    <location>
        <begin position="328"/>
        <end position="555"/>
    </location>
</feature>
<dbReference type="FunFam" id="3.40.50.300:FF:000006">
    <property type="entry name" value="DNA-binding transcriptional regulator NtrC"/>
    <property type="match status" value="1"/>
</dbReference>
<evidence type="ECO:0000313" key="7">
    <source>
        <dbReference type="Proteomes" id="UP001143328"/>
    </source>
</evidence>
<evidence type="ECO:0000256" key="4">
    <source>
        <dbReference type="ARBA" id="ARBA00023163"/>
    </source>
</evidence>
<dbReference type="CDD" id="cd00009">
    <property type="entry name" value="AAA"/>
    <property type="match status" value="1"/>
</dbReference>
<dbReference type="InterPro" id="IPR027417">
    <property type="entry name" value="P-loop_NTPase"/>
</dbReference>
<proteinExistence type="predicted"/>
<name>A0A9W6K4V0_9PSED</name>
<dbReference type="Gene3D" id="3.30.450.40">
    <property type="match status" value="1"/>
</dbReference>
<dbReference type="InterPro" id="IPR009057">
    <property type="entry name" value="Homeodomain-like_sf"/>
</dbReference>
<dbReference type="SMART" id="SM00382">
    <property type="entry name" value="AAA"/>
    <property type="match status" value="1"/>
</dbReference>
<dbReference type="AlphaFoldDB" id="A0A9W6K4V0"/>
<dbReference type="GO" id="GO:0043565">
    <property type="term" value="F:sequence-specific DNA binding"/>
    <property type="evidence" value="ECO:0007669"/>
    <property type="project" value="InterPro"/>
</dbReference>
<evidence type="ECO:0000313" key="6">
    <source>
        <dbReference type="EMBL" id="GLK88278.1"/>
    </source>
</evidence>
<dbReference type="Gene3D" id="1.10.8.60">
    <property type="match status" value="1"/>
</dbReference>
<dbReference type="PROSITE" id="PS50045">
    <property type="entry name" value="SIGMA54_INTERACT_4"/>
    <property type="match status" value="1"/>
</dbReference>
<dbReference type="InterPro" id="IPR003593">
    <property type="entry name" value="AAA+_ATPase"/>
</dbReference>
<dbReference type="PANTHER" id="PTHR32071">
    <property type="entry name" value="TRANSCRIPTIONAL REGULATORY PROTEIN"/>
    <property type="match status" value="1"/>
</dbReference>
<evidence type="ECO:0000259" key="5">
    <source>
        <dbReference type="PROSITE" id="PS50045"/>
    </source>
</evidence>
<dbReference type="PANTHER" id="PTHR32071:SF77">
    <property type="entry name" value="TRANSCRIPTIONAL REGULATORY PROTEIN"/>
    <property type="match status" value="1"/>
</dbReference>
<dbReference type="EMBL" id="BSFN01000003">
    <property type="protein sequence ID" value="GLK88278.1"/>
    <property type="molecule type" value="Genomic_DNA"/>
</dbReference>
<dbReference type="InterPro" id="IPR058031">
    <property type="entry name" value="AAA_lid_NorR"/>
</dbReference>
<dbReference type="InterPro" id="IPR025943">
    <property type="entry name" value="Sigma_54_int_dom_ATP-bd_2"/>
</dbReference>
<keyword evidence="1" id="KW-0547">Nucleotide-binding</keyword>
<dbReference type="Gene3D" id="1.10.10.60">
    <property type="entry name" value="Homeodomain-like"/>
    <property type="match status" value="1"/>
</dbReference>
<dbReference type="InterPro" id="IPR002197">
    <property type="entry name" value="HTH_Fis"/>
</dbReference>
<keyword evidence="4" id="KW-0804">Transcription</keyword>
<dbReference type="InterPro" id="IPR029016">
    <property type="entry name" value="GAF-like_dom_sf"/>
</dbReference>
<dbReference type="Pfam" id="PF00158">
    <property type="entry name" value="Sigma54_activat"/>
    <property type="match status" value="1"/>
</dbReference>
<dbReference type="InterPro" id="IPR025662">
    <property type="entry name" value="Sigma_54_int_dom_ATP-bd_1"/>
</dbReference>
<protein>
    <submittedName>
        <fullName evidence="6">Sigma-54-dependent Fis family transcriptional regulator</fullName>
    </submittedName>
</protein>
<keyword evidence="7" id="KW-1185">Reference proteome</keyword>
<evidence type="ECO:0000256" key="1">
    <source>
        <dbReference type="ARBA" id="ARBA00022741"/>
    </source>
</evidence>
<dbReference type="PROSITE" id="PS00675">
    <property type="entry name" value="SIGMA54_INTERACT_1"/>
    <property type="match status" value="1"/>
</dbReference>
<dbReference type="Pfam" id="PF02954">
    <property type="entry name" value="HTH_8"/>
    <property type="match status" value="1"/>
</dbReference>
<dbReference type="PROSITE" id="PS00676">
    <property type="entry name" value="SIGMA54_INTERACT_2"/>
    <property type="match status" value="1"/>
</dbReference>
<dbReference type="SUPFAM" id="SSF52540">
    <property type="entry name" value="P-loop containing nucleoside triphosphate hydrolases"/>
    <property type="match status" value="1"/>
</dbReference>
<organism evidence="6 7">
    <name type="scientific">Pseudomonas turukhanskensis</name>
    <dbReference type="NCBI Taxonomy" id="1806536"/>
    <lineage>
        <taxon>Bacteria</taxon>
        <taxon>Pseudomonadati</taxon>
        <taxon>Pseudomonadota</taxon>
        <taxon>Gammaproteobacteria</taxon>
        <taxon>Pseudomonadales</taxon>
        <taxon>Pseudomonadaceae</taxon>
        <taxon>Pseudomonas</taxon>
    </lineage>
</organism>
<dbReference type="Pfam" id="PF25601">
    <property type="entry name" value="AAA_lid_14"/>
    <property type="match status" value="1"/>
</dbReference>
<reference evidence="6" key="1">
    <citation type="journal article" date="2014" name="Int. J. Syst. Evol. Microbiol.">
        <title>Complete genome sequence of Corynebacterium casei LMG S-19264T (=DSM 44701T), isolated from a smear-ripened cheese.</title>
        <authorList>
            <consortium name="US DOE Joint Genome Institute (JGI-PGF)"/>
            <person name="Walter F."/>
            <person name="Albersmeier A."/>
            <person name="Kalinowski J."/>
            <person name="Ruckert C."/>
        </authorList>
    </citation>
    <scope>NUCLEOTIDE SEQUENCE</scope>
    <source>
        <strain evidence="6">VKM B-2935</strain>
    </source>
</reference>